<evidence type="ECO:0000259" key="6">
    <source>
        <dbReference type="Pfam" id="PF23598"/>
    </source>
</evidence>
<dbReference type="Proteomes" id="UP000188268">
    <property type="component" value="Unassembled WGS sequence"/>
</dbReference>
<evidence type="ECO:0000313" key="8">
    <source>
        <dbReference type="Proteomes" id="UP000188268"/>
    </source>
</evidence>
<dbReference type="Pfam" id="PF23598">
    <property type="entry name" value="LRR_14"/>
    <property type="match status" value="1"/>
</dbReference>
<dbReference type="InterPro" id="IPR055414">
    <property type="entry name" value="LRR_R13L4/SHOC2-like"/>
</dbReference>
<feature type="domain" description="Disease resistance R13L4/SHOC-2-like LRR" evidence="6">
    <location>
        <begin position="442"/>
        <end position="553"/>
    </location>
</feature>
<protein>
    <submittedName>
        <fullName evidence="7">Disease resistance protein</fullName>
    </submittedName>
</protein>
<dbReference type="PANTHER" id="PTHR11017:SF271">
    <property type="entry name" value="DISEASE RESISTANCE PROTEIN (TIR-NBS-LRR CLASS) FAMILY"/>
    <property type="match status" value="1"/>
</dbReference>
<evidence type="ECO:0000259" key="4">
    <source>
        <dbReference type="Pfam" id="PF00931"/>
    </source>
</evidence>
<sequence>MLRIGSDDVCNRIVGIHGIGGIGKTTIAKAVYNSVCDKFDGSSFLSDIKDNSKLPNGLVTLQQQLLSDILNLKRMIMIDNVDRGINFIKERLSHRRVLLVLDDVDDWKQLIPLVGDRQLGLGSRIIVTTRDEHLLTELEVDERYEVEELNTEESIQLFSWHAFRRPTPKDDYLQLSKSVVDHVQGLPLALEVLGSFLFKRSQLEWRSVVLKLRKIPHDQIHKKLRISYDTLDDQVKAIFLDIACFFIGMEKEYVMTILDGCGFFSVIGISVLLERSLITINQLDHRIKMHDLLRDMGREIVREMSPSQIGKRSRLWFHQDILNILRKHTGTKAVEGLSLDVSAKEDDIVIRTEAFAKMINLRLLKINSVHFTGCYENISKELRWLCWHRCPLQVLPPKLDLDNLVVLDMRFSNVKKVWKDKKYPEKLKILDLSYSVHLVETPNFAILRSLERLQLEGCTSLTKVHKSIGNLERLELLNLGECSNLSELPDSICNLTSLETLNLSGCSKIRSFPKYLGKLQALRTLLANGSDITQLPISLGLLKNLEHLSLAGCKDELPPNKSLFSFFSSRVSPKGAGSSTLLPAAIFSHLSSLKSLNLRDRNLSDSDISIDFGSFPFLHKLDLSGNKFCSLPVGVSNHSRLEYLFLDYCTNLPSIPELPPNLKGLNAQQCKSIIEYPKLSSISGNVLEFVITNCCKLIDTEDWDLRSLSFQGWQSWKYTEDTFSSKHKYLEACFPAREVPDWFEYTGTGSSLLFYMPSYSVPIGERGRGMILCVIFGAVNGECNNSTYASSSLTVLFKNKTKGCETSDRSIYSSMDGNMCQDHAWVSYMLHFIFDDIAADQGDEMEVSVEAHGRIIVKKWGIHLPSD</sequence>
<dbReference type="Pfam" id="PF00931">
    <property type="entry name" value="NB-ARC"/>
    <property type="match status" value="1"/>
</dbReference>
<gene>
    <name evidence="7" type="ORF">CCACVL1_06835</name>
</gene>
<keyword evidence="8" id="KW-1185">Reference proteome</keyword>
<dbReference type="PRINTS" id="PR00364">
    <property type="entry name" value="DISEASERSIST"/>
</dbReference>
<dbReference type="STRING" id="210143.A0A1R3JCE3"/>
<dbReference type="Gramene" id="OMO92484">
    <property type="protein sequence ID" value="OMO92484"/>
    <property type="gene ID" value="CCACVL1_06835"/>
</dbReference>
<dbReference type="SUPFAM" id="SSF52540">
    <property type="entry name" value="P-loop containing nucleoside triphosphate hydrolases"/>
    <property type="match status" value="1"/>
</dbReference>
<dbReference type="InterPro" id="IPR042197">
    <property type="entry name" value="Apaf_helical"/>
</dbReference>
<dbReference type="GO" id="GO:0051707">
    <property type="term" value="P:response to other organism"/>
    <property type="evidence" value="ECO:0007669"/>
    <property type="project" value="UniProtKB-ARBA"/>
</dbReference>
<dbReference type="Gene3D" id="1.10.8.430">
    <property type="entry name" value="Helical domain of apoptotic protease-activating factors"/>
    <property type="match status" value="1"/>
</dbReference>
<proteinExistence type="predicted"/>
<name>A0A1R3JCE3_COCAP</name>
<dbReference type="EMBL" id="AWWV01008193">
    <property type="protein sequence ID" value="OMO92484.1"/>
    <property type="molecule type" value="Genomic_DNA"/>
</dbReference>
<reference evidence="7 8" key="1">
    <citation type="submission" date="2013-09" db="EMBL/GenBank/DDBJ databases">
        <title>Corchorus capsularis genome sequencing.</title>
        <authorList>
            <person name="Alam M."/>
            <person name="Haque M.S."/>
            <person name="Islam M.S."/>
            <person name="Emdad E.M."/>
            <person name="Islam M.M."/>
            <person name="Ahmed B."/>
            <person name="Halim A."/>
            <person name="Hossen Q.M.M."/>
            <person name="Hossain M.Z."/>
            <person name="Ahmed R."/>
            <person name="Khan M.M."/>
            <person name="Islam R."/>
            <person name="Rashid M.M."/>
            <person name="Khan S.A."/>
            <person name="Rahman M.S."/>
            <person name="Alam M."/>
        </authorList>
    </citation>
    <scope>NUCLEOTIDE SEQUENCE [LARGE SCALE GENOMIC DNA]</scope>
    <source>
        <strain evidence="8">cv. CVL-1</strain>
        <tissue evidence="7">Whole seedling</tissue>
    </source>
</reference>
<keyword evidence="3" id="KW-0611">Plant defense</keyword>
<comment type="caution">
    <text evidence="7">The sequence shown here is derived from an EMBL/GenBank/DDBJ whole genome shotgun (WGS) entry which is preliminary data.</text>
</comment>
<dbReference type="Gene3D" id="3.80.10.10">
    <property type="entry name" value="Ribonuclease Inhibitor"/>
    <property type="match status" value="2"/>
</dbReference>
<dbReference type="OMA" id="CYENISK"/>
<dbReference type="InterPro" id="IPR044974">
    <property type="entry name" value="Disease_R_plants"/>
</dbReference>
<evidence type="ECO:0000259" key="5">
    <source>
        <dbReference type="Pfam" id="PF23282"/>
    </source>
</evidence>
<evidence type="ECO:0000256" key="3">
    <source>
        <dbReference type="ARBA" id="ARBA00022821"/>
    </source>
</evidence>
<dbReference type="OrthoDB" id="1002095at2759"/>
<evidence type="ECO:0000256" key="1">
    <source>
        <dbReference type="ARBA" id="ARBA00022614"/>
    </source>
</evidence>
<dbReference type="InterPro" id="IPR002182">
    <property type="entry name" value="NB-ARC"/>
</dbReference>
<keyword evidence="2" id="KW-0677">Repeat</keyword>
<dbReference type="SUPFAM" id="SSF52058">
    <property type="entry name" value="L domain-like"/>
    <property type="match status" value="1"/>
</dbReference>
<dbReference type="GO" id="GO:0006952">
    <property type="term" value="P:defense response"/>
    <property type="evidence" value="ECO:0007669"/>
    <property type="project" value="UniProtKB-KW"/>
</dbReference>
<keyword evidence="1" id="KW-0433">Leucine-rich repeat</keyword>
<dbReference type="InterPro" id="IPR058192">
    <property type="entry name" value="WHD_ROQ1-like"/>
</dbReference>
<dbReference type="InterPro" id="IPR027417">
    <property type="entry name" value="P-loop_NTPase"/>
</dbReference>
<dbReference type="Gene3D" id="3.40.50.300">
    <property type="entry name" value="P-loop containing nucleotide triphosphate hydrolases"/>
    <property type="match status" value="1"/>
</dbReference>
<dbReference type="Pfam" id="PF23282">
    <property type="entry name" value="WHD_ROQ1"/>
    <property type="match status" value="1"/>
</dbReference>
<accession>A0A1R3JCE3</accession>
<dbReference type="AlphaFoldDB" id="A0A1R3JCE3"/>
<feature type="domain" description="NB-ARC" evidence="4">
    <location>
        <begin position="11"/>
        <end position="165"/>
    </location>
</feature>
<dbReference type="InterPro" id="IPR032675">
    <property type="entry name" value="LRR_dom_sf"/>
</dbReference>
<evidence type="ECO:0000256" key="2">
    <source>
        <dbReference type="ARBA" id="ARBA00022737"/>
    </source>
</evidence>
<organism evidence="7 8">
    <name type="scientific">Corchorus capsularis</name>
    <name type="common">Jute</name>
    <dbReference type="NCBI Taxonomy" id="210143"/>
    <lineage>
        <taxon>Eukaryota</taxon>
        <taxon>Viridiplantae</taxon>
        <taxon>Streptophyta</taxon>
        <taxon>Embryophyta</taxon>
        <taxon>Tracheophyta</taxon>
        <taxon>Spermatophyta</taxon>
        <taxon>Magnoliopsida</taxon>
        <taxon>eudicotyledons</taxon>
        <taxon>Gunneridae</taxon>
        <taxon>Pentapetalae</taxon>
        <taxon>rosids</taxon>
        <taxon>malvids</taxon>
        <taxon>Malvales</taxon>
        <taxon>Malvaceae</taxon>
        <taxon>Grewioideae</taxon>
        <taxon>Apeibeae</taxon>
        <taxon>Corchorus</taxon>
    </lineage>
</organism>
<evidence type="ECO:0000313" key="7">
    <source>
        <dbReference type="EMBL" id="OMO92484.1"/>
    </source>
</evidence>
<dbReference type="PANTHER" id="PTHR11017">
    <property type="entry name" value="LEUCINE-RICH REPEAT-CONTAINING PROTEIN"/>
    <property type="match status" value="1"/>
</dbReference>
<feature type="domain" description="Disease resistance protein Roq1-like winged-helix" evidence="5">
    <location>
        <begin position="235"/>
        <end position="305"/>
    </location>
</feature>
<dbReference type="GO" id="GO:0043531">
    <property type="term" value="F:ADP binding"/>
    <property type="evidence" value="ECO:0007669"/>
    <property type="project" value="InterPro"/>
</dbReference>